<name>A0A2U1M666_ARTAN</name>
<dbReference type="Proteomes" id="UP000245207">
    <property type="component" value="Unassembled WGS sequence"/>
</dbReference>
<comment type="caution">
    <text evidence="1">The sequence shown here is derived from an EMBL/GenBank/DDBJ whole genome shotgun (WGS) entry which is preliminary data.</text>
</comment>
<dbReference type="AlphaFoldDB" id="A0A2U1M666"/>
<evidence type="ECO:0000313" key="2">
    <source>
        <dbReference type="Proteomes" id="UP000245207"/>
    </source>
</evidence>
<proteinExistence type="predicted"/>
<accession>A0A2U1M666</accession>
<evidence type="ECO:0000313" key="1">
    <source>
        <dbReference type="EMBL" id="PWA56736.1"/>
    </source>
</evidence>
<sequence length="97" mass="11629">MMPPKCLVRHMCPFGKGMERKRERNVSETFLRRIPSRFLDLNMPYPTRFWMSTTFQAVSNGFNDFFYSHHLLSIIKEMAEGNLLPKLLQDREFVSRR</sequence>
<gene>
    <name evidence="1" type="ORF">CTI12_AA416140</name>
</gene>
<keyword evidence="2" id="KW-1185">Reference proteome</keyword>
<dbReference type="EMBL" id="PKPP01006366">
    <property type="protein sequence ID" value="PWA56736.1"/>
    <property type="molecule type" value="Genomic_DNA"/>
</dbReference>
<reference evidence="1 2" key="1">
    <citation type="journal article" date="2018" name="Mol. Plant">
        <title>The genome of Artemisia annua provides insight into the evolution of Asteraceae family and artemisinin biosynthesis.</title>
        <authorList>
            <person name="Shen Q."/>
            <person name="Zhang L."/>
            <person name="Liao Z."/>
            <person name="Wang S."/>
            <person name="Yan T."/>
            <person name="Shi P."/>
            <person name="Liu M."/>
            <person name="Fu X."/>
            <person name="Pan Q."/>
            <person name="Wang Y."/>
            <person name="Lv Z."/>
            <person name="Lu X."/>
            <person name="Zhang F."/>
            <person name="Jiang W."/>
            <person name="Ma Y."/>
            <person name="Chen M."/>
            <person name="Hao X."/>
            <person name="Li L."/>
            <person name="Tang Y."/>
            <person name="Lv G."/>
            <person name="Zhou Y."/>
            <person name="Sun X."/>
            <person name="Brodelius P.E."/>
            <person name="Rose J.K.C."/>
            <person name="Tang K."/>
        </authorList>
    </citation>
    <scope>NUCLEOTIDE SEQUENCE [LARGE SCALE GENOMIC DNA]</scope>
    <source>
        <strain evidence="2">cv. Huhao1</strain>
        <tissue evidence="1">Leaf</tissue>
    </source>
</reference>
<protein>
    <submittedName>
        <fullName evidence="1">Uncharacterized protein</fullName>
    </submittedName>
</protein>
<organism evidence="1 2">
    <name type="scientific">Artemisia annua</name>
    <name type="common">Sweet wormwood</name>
    <dbReference type="NCBI Taxonomy" id="35608"/>
    <lineage>
        <taxon>Eukaryota</taxon>
        <taxon>Viridiplantae</taxon>
        <taxon>Streptophyta</taxon>
        <taxon>Embryophyta</taxon>
        <taxon>Tracheophyta</taxon>
        <taxon>Spermatophyta</taxon>
        <taxon>Magnoliopsida</taxon>
        <taxon>eudicotyledons</taxon>
        <taxon>Gunneridae</taxon>
        <taxon>Pentapetalae</taxon>
        <taxon>asterids</taxon>
        <taxon>campanulids</taxon>
        <taxon>Asterales</taxon>
        <taxon>Asteraceae</taxon>
        <taxon>Asteroideae</taxon>
        <taxon>Anthemideae</taxon>
        <taxon>Artemisiinae</taxon>
        <taxon>Artemisia</taxon>
    </lineage>
</organism>